<evidence type="ECO:0000313" key="2">
    <source>
        <dbReference type="EMBL" id="EFZ11256.1"/>
    </source>
</evidence>
<feature type="compositionally biased region" description="Polar residues" evidence="1">
    <location>
        <begin position="49"/>
        <end position="58"/>
    </location>
</feature>
<feature type="non-terminal residue" evidence="2">
    <location>
        <position position="1"/>
    </location>
</feature>
<name>E9J7E9_SOLIN</name>
<dbReference type="EMBL" id="GL768489">
    <property type="protein sequence ID" value="EFZ11256.1"/>
    <property type="molecule type" value="Genomic_DNA"/>
</dbReference>
<proteinExistence type="predicted"/>
<protein>
    <submittedName>
        <fullName evidence="2">Uncharacterized protein</fullName>
    </submittedName>
</protein>
<organism>
    <name type="scientific">Solenopsis invicta</name>
    <name type="common">Red imported fire ant</name>
    <name type="synonym">Solenopsis wagneri</name>
    <dbReference type="NCBI Taxonomy" id="13686"/>
    <lineage>
        <taxon>Eukaryota</taxon>
        <taxon>Metazoa</taxon>
        <taxon>Ecdysozoa</taxon>
        <taxon>Arthropoda</taxon>
        <taxon>Hexapoda</taxon>
        <taxon>Insecta</taxon>
        <taxon>Pterygota</taxon>
        <taxon>Neoptera</taxon>
        <taxon>Endopterygota</taxon>
        <taxon>Hymenoptera</taxon>
        <taxon>Apocrita</taxon>
        <taxon>Aculeata</taxon>
        <taxon>Formicoidea</taxon>
        <taxon>Formicidae</taxon>
        <taxon>Myrmicinae</taxon>
        <taxon>Solenopsis</taxon>
    </lineage>
</organism>
<gene>
    <name evidence="2" type="ORF">SINV_15884</name>
</gene>
<reference evidence="2" key="1">
    <citation type="journal article" date="2011" name="Proc. Natl. Acad. Sci. U.S.A.">
        <title>The genome of the fire ant Solenopsis invicta.</title>
        <authorList>
            <person name="Wurm Y."/>
            <person name="Wang J."/>
            <person name="Riba-Grognuz O."/>
            <person name="Corona M."/>
            <person name="Nygaard S."/>
            <person name="Hunt B.G."/>
            <person name="Ingram K.K."/>
            <person name="Falquet L."/>
            <person name="Nipitwattanaphon M."/>
            <person name="Gotzek D."/>
            <person name="Dijkstra M.B."/>
            <person name="Oettler J."/>
            <person name="Comtesse F."/>
            <person name="Shih C.J."/>
            <person name="Wu W.J."/>
            <person name="Yang C.C."/>
            <person name="Thomas J."/>
            <person name="Beaudoing E."/>
            <person name="Pradervand S."/>
            <person name="Flegel V."/>
            <person name="Cook E.D."/>
            <person name="Fabbretti R."/>
            <person name="Stockinger H."/>
            <person name="Long L."/>
            <person name="Farmerie W.G."/>
            <person name="Oakey J."/>
            <person name="Boomsma J.J."/>
            <person name="Pamilo P."/>
            <person name="Yi S.V."/>
            <person name="Heinze J."/>
            <person name="Goodisman M.A."/>
            <person name="Farinelli L."/>
            <person name="Harshman K."/>
            <person name="Hulo N."/>
            <person name="Cerutti L."/>
            <person name="Xenarios I."/>
            <person name="Shoemaker D."/>
            <person name="Keller L."/>
        </authorList>
    </citation>
    <scope>NUCLEOTIDE SEQUENCE [LARGE SCALE GENOMIC DNA]</scope>
</reference>
<sequence>IQQHISKARRALITPMLSSSAKIALDTSPIDRHLANFKGNKHNKDTIPTKDSLSGKQESLRLQINVSSSGEGCTPIDETPIEISNEELPTSSPLEVSIAGKLKRFAENWS</sequence>
<feature type="region of interest" description="Disordered" evidence="1">
    <location>
        <begin position="36"/>
        <end position="58"/>
    </location>
</feature>
<dbReference type="HOGENOM" id="CLU_2177429_0_0_1"/>
<feature type="non-terminal residue" evidence="2">
    <location>
        <position position="110"/>
    </location>
</feature>
<evidence type="ECO:0000256" key="1">
    <source>
        <dbReference type="SAM" id="MobiDB-lite"/>
    </source>
</evidence>
<accession>E9J7E9</accession>
<dbReference type="AlphaFoldDB" id="E9J7E9"/>